<keyword evidence="2" id="KW-1185">Reference proteome</keyword>
<dbReference type="EMBL" id="JAPZBO010000008">
    <property type="protein sequence ID" value="KAJ5307579.1"/>
    <property type="molecule type" value="Genomic_DNA"/>
</dbReference>
<gene>
    <name evidence="1" type="ORF">N7476_008235</name>
</gene>
<protein>
    <submittedName>
        <fullName evidence="1">Uncharacterized protein</fullName>
    </submittedName>
</protein>
<sequence>MQCGTRVFTRNITPTLPSRSRSKLRVVNTTPVKPQPSYNPSPDSDELAYRLCELSLRKMQKEARAHEPDLRHFIACNSMQRLAHQDLLHRLDLLYRAGIQSLPLLPGVEDMSDDDEMWDMRTLELAVSELERASRKGEMARLIFYQQINEM</sequence>
<accession>A0A9W9GY57</accession>
<reference evidence="1" key="2">
    <citation type="journal article" date="2023" name="IMA Fungus">
        <title>Comparative genomic study of the Penicillium genus elucidates a diverse pangenome and 15 lateral gene transfer events.</title>
        <authorList>
            <person name="Petersen C."/>
            <person name="Sorensen T."/>
            <person name="Nielsen M.R."/>
            <person name="Sondergaard T.E."/>
            <person name="Sorensen J.L."/>
            <person name="Fitzpatrick D.A."/>
            <person name="Frisvad J.C."/>
            <person name="Nielsen K.L."/>
        </authorList>
    </citation>
    <scope>NUCLEOTIDE SEQUENCE</scope>
    <source>
        <strain evidence="1">IBT 21472</strain>
    </source>
</reference>
<evidence type="ECO:0000313" key="1">
    <source>
        <dbReference type="EMBL" id="KAJ5307579.1"/>
    </source>
</evidence>
<evidence type="ECO:0000313" key="2">
    <source>
        <dbReference type="Proteomes" id="UP001147746"/>
    </source>
</evidence>
<name>A0A9W9GY57_9EURO</name>
<comment type="caution">
    <text evidence="1">The sequence shown here is derived from an EMBL/GenBank/DDBJ whole genome shotgun (WGS) entry which is preliminary data.</text>
</comment>
<dbReference type="OrthoDB" id="4337159at2759"/>
<dbReference type="Proteomes" id="UP001147746">
    <property type="component" value="Unassembled WGS sequence"/>
</dbReference>
<proteinExistence type="predicted"/>
<organism evidence="1 2">
    <name type="scientific">Penicillium atrosanguineum</name>
    <dbReference type="NCBI Taxonomy" id="1132637"/>
    <lineage>
        <taxon>Eukaryota</taxon>
        <taxon>Fungi</taxon>
        <taxon>Dikarya</taxon>
        <taxon>Ascomycota</taxon>
        <taxon>Pezizomycotina</taxon>
        <taxon>Eurotiomycetes</taxon>
        <taxon>Eurotiomycetidae</taxon>
        <taxon>Eurotiales</taxon>
        <taxon>Aspergillaceae</taxon>
        <taxon>Penicillium</taxon>
    </lineage>
</organism>
<reference evidence="1" key="1">
    <citation type="submission" date="2022-12" db="EMBL/GenBank/DDBJ databases">
        <authorList>
            <person name="Petersen C."/>
        </authorList>
    </citation>
    <scope>NUCLEOTIDE SEQUENCE</scope>
    <source>
        <strain evidence="1">IBT 21472</strain>
    </source>
</reference>
<dbReference type="AlphaFoldDB" id="A0A9W9GY57"/>